<organism evidence="1 2">
    <name type="scientific">Streptomyces heliomycini</name>
    <dbReference type="NCBI Taxonomy" id="284032"/>
    <lineage>
        <taxon>Bacteria</taxon>
        <taxon>Bacillati</taxon>
        <taxon>Actinomycetota</taxon>
        <taxon>Actinomycetes</taxon>
        <taxon>Kitasatosporales</taxon>
        <taxon>Streptomycetaceae</taxon>
        <taxon>Streptomyces</taxon>
    </lineage>
</organism>
<name>A0ABV5LEF5_9ACTN</name>
<protein>
    <submittedName>
        <fullName evidence="1">ArsR family transcriptional regulator</fullName>
    </submittedName>
</protein>
<dbReference type="EMBL" id="JBHMDI010000055">
    <property type="protein sequence ID" value="MFB9349772.1"/>
    <property type="molecule type" value="Genomic_DNA"/>
</dbReference>
<evidence type="ECO:0000313" key="2">
    <source>
        <dbReference type="Proteomes" id="UP001589753"/>
    </source>
</evidence>
<comment type="caution">
    <text evidence="1">The sequence shown here is derived from an EMBL/GenBank/DDBJ whole genome shotgun (WGS) entry which is preliminary data.</text>
</comment>
<reference evidence="1 2" key="1">
    <citation type="submission" date="2024-09" db="EMBL/GenBank/DDBJ databases">
        <authorList>
            <person name="Sun Q."/>
            <person name="Mori K."/>
        </authorList>
    </citation>
    <scope>NUCLEOTIDE SEQUENCE [LARGE SCALE GENOMIC DNA]</scope>
    <source>
        <strain evidence="1 2">JCM 9767</strain>
    </source>
</reference>
<accession>A0ABV5LEF5</accession>
<gene>
    <name evidence="1" type="ORF">ACFFUA_20345</name>
</gene>
<keyword evidence="2" id="KW-1185">Reference proteome</keyword>
<dbReference type="Proteomes" id="UP001589753">
    <property type="component" value="Unassembled WGS sequence"/>
</dbReference>
<evidence type="ECO:0000313" key="1">
    <source>
        <dbReference type="EMBL" id="MFB9349772.1"/>
    </source>
</evidence>
<dbReference type="RefSeq" id="WP_380956254.1">
    <property type="nucleotide sequence ID" value="NZ_JBHMDI010000055.1"/>
</dbReference>
<proteinExistence type="predicted"/>
<sequence>MPRTPVDGTRLRVLTLPRERDAAADGPTEEVVAARLGLSRPVVLTRPRLLTALGLLRTGRSAGCVRHRCDGVRIAEVAQLFEKGWWPRGRDVTRRVPGRYAGPERVGDVRR</sequence>